<dbReference type="Proteomes" id="UP000198406">
    <property type="component" value="Unassembled WGS sequence"/>
</dbReference>
<dbReference type="Pfam" id="PF13843">
    <property type="entry name" value="DDE_Tnp_1_7"/>
    <property type="match status" value="1"/>
</dbReference>
<evidence type="ECO:0000259" key="2">
    <source>
        <dbReference type="Pfam" id="PF13843"/>
    </source>
</evidence>
<organism evidence="3 4">
    <name type="scientific">Fistulifera solaris</name>
    <name type="common">Oleaginous diatom</name>
    <dbReference type="NCBI Taxonomy" id="1519565"/>
    <lineage>
        <taxon>Eukaryota</taxon>
        <taxon>Sar</taxon>
        <taxon>Stramenopiles</taxon>
        <taxon>Ochrophyta</taxon>
        <taxon>Bacillariophyta</taxon>
        <taxon>Bacillariophyceae</taxon>
        <taxon>Bacillariophycidae</taxon>
        <taxon>Naviculales</taxon>
        <taxon>Naviculaceae</taxon>
        <taxon>Fistulifera</taxon>
    </lineage>
</organism>
<comment type="caution">
    <text evidence="3">The sequence shown here is derived from an EMBL/GenBank/DDBJ whole genome shotgun (WGS) entry which is preliminary data.</text>
</comment>
<feature type="compositionally biased region" description="Acidic residues" evidence="1">
    <location>
        <begin position="92"/>
        <end position="123"/>
    </location>
</feature>
<feature type="compositionally biased region" description="Acidic residues" evidence="1">
    <location>
        <begin position="131"/>
        <end position="141"/>
    </location>
</feature>
<feature type="compositionally biased region" description="Low complexity" evidence="1">
    <location>
        <begin position="31"/>
        <end position="49"/>
    </location>
</feature>
<dbReference type="InterPro" id="IPR029526">
    <property type="entry name" value="PGBD"/>
</dbReference>
<reference evidence="3 4" key="1">
    <citation type="journal article" date="2015" name="Plant Cell">
        <title>Oil accumulation by the oleaginous diatom Fistulifera solaris as revealed by the genome and transcriptome.</title>
        <authorList>
            <person name="Tanaka T."/>
            <person name="Maeda Y."/>
            <person name="Veluchamy A."/>
            <person name="Tanaka M."/>
            <person name="Abida H."/>
            <person name="Marechal E."/>
            <person name="Bowler C."/>
            <person name="Muto M."/>
            <person name="Sunaga Y."/>
            <person name="Tanaka M."/>
            <person name="Yoshino T."/>
            <person name="Taniguchi T."/>
            <person name="Fukuda Y."/>
            <person name="Nemoto M."/>
            <person name="Matsumoto M."/>
            <person name="Wong P.S."/>
            <person name="Aburatani S."/>
            <person name="Fujibuchi W."/>
        </authorList>
    </citation>
    <scope>NUCLEOTIDE SEQUENCE [LARGE SCALE GENOMIC DNA]</scope>
    <source>
        <strain evidence="3 4">JPCC DA0580</strain>
    </source>
</reference>
<keyword evidence="4" id="KW-1185">Reference proteome</keyword>
<gene>
    <name evidence="3" type="ORF">FisN_UnNu081</name>
</gene>
<sequence>MVEDYDAEAEPEEADQPLLLTLNDESAPSLESNENGNGSSTTSAKAGLGLDDGDEDGDDGGFSETESQNSDESSDGRVIGQDQNVANGAAANDDESSGSEYEDLSDDESEEEGDPDLEFEEDLGVYRPRDDDDDDDEDGDMDLNYRAMIEELKGDEKHRAKWERYELEKAALIKMGTSVKCKPPRNQGIDVGSQVQQRRAPRRIGFVVADNRDEEHDYVCWEVQYEDEAVKFVKSTELILIKDERVFEWVYTDDVYPINPVLPFRQSGVLDFDFSAFKKEKLDTKTKSYDFPFLRLLQHLWPGDWRKQLESLNAYLGEHKEKVRLLTCKEWWVFWGIIFAACPCQKGGAKLFEQSDLDFMFSTINFGTEGLGFMSKSRFFTISANVCYAFYDNEQTDDPWHPILGLLNGYNENRKRTVASSSKIVLDESMSPFKPRTTKTSSLPHLQFILRKPKPLGVEYKNAICPKTKMILFQEVQRGKEPMRKAELSQLIGTNAACAIRLILGSVYCGAGSHGERSAALDQGRRYLATGDSWFGSAKTAECVKLLWPDGNGKYKIDRSRGENPNGHEFIGSVKANSGRFPKKELRSRMKHYPSGSHLVMQCCTPETNIQLVAVGYKFNSKTTLCFVMTRNAGQTSPGPKPYVARFNDTYGNVKERRIKRPAVLSEYFADSDAIDSHNHCHQHRLGLEKYWLTQNPWFRNNCTLIGMTAIDAFRAITHHVKELRENKEFKVAAFAKGLAEMNLVSNKSCSVTDYLSANAFDRLQMSHKLGEDGTVQFEGDALLMTPIKRAIDSNPASDMITMLTSNPFLCF</sequence>
<dbReference type="OrthoDB" id="48867at2759"/>
<name>A0A1Z5JS65_FISSO</name>
<protein>
    <recommendedName>
        <fullName evidence="2">PiggyBac transposable element-derived protein domain-containing protein</fullName>
    </recommendedName>
</protein>
<evidence type="ECO:0000256" key="1">
    <source>
        <dbReference type="SAM" id="MobiDB-lite"/>
    </source>
</evidence>
<proteinExistence type="predicted"/>
<evidence type="ECO:0000313" key="3">
    <source>
        <dbReference type="EMBL" id="GAX16789.1"/>
    </source>
</evidence>
<feature type="compositionally biased region" description="Acidic residues" evidence="1">
    <location>
        <begin position="1"/>
        <end position="15"/>
    </location>
</feature>
<evidence type="ECO:0000313" key="4">
    <source>
        <dbReference type="Proteomes" id="UP000198406"/>
    </source>
</evidence>
<dbReference type="AlphaFoldDB" id="A0A1Z5JS65"/>
<feature type="compositionally biased region" description="Acidic residues" evidence="1">
    <location>
        <begin position="51"/>
        <end position="61"/>
    </location>
</feature>
<feature type="region of interest" description="Disordered" evidence="1">
    <location>
        <begin position="1"/>
        <end position="141"/>
    </location>
</feature>
<feature type="domain" description="PiggyBac transposable element-derived protein" evidence="2">
    <location>
        <begin position="309"/>
        <end position="487"/>
    </location>
</feature>
<accession>A0A1Z5JS65</accession>
<dbReference type="InParanoid" id="A0A1Z5JS65"/>
<dbReference type="EMBL" id="BDSP01000110">
    <property type="protein sequence ID" value="GAX16789.1"/>
    <property type="molecule type" value="Genomic_DNA"/>
</dbReference>